<evidence type="ECO:0000313" key="1">
    <source>
        <dbReference type="EMBL" id="SFG87498.1"/>
    </source>
</evidence>
<evidence type="ECO:0000313" key="2">
    <source>
        <dbReference type="Proteomes" id="UP000199337"/>
    </source>
</evidence>
<sequence>MIIQTETLLGMRCPECGKLDYYNLSRFEFSGQNRMEIKCTCGYTKLIITTRNRKEYLFQVSCVVCENRHAHTISSGRLWSEAVNYLFCHETGLELGYLGPEEEVRVLAAAQEESMEALVEEFENEDEYFHNAQIMYEVLNCLHDIAEQGAVYCQCGNHDVEVDIFPDRLELHCKGCDSVNIIYAETEDDLNVIRKVDTIELTRNGFNCLDSLANSGKPGKKNKRRRK</sequence>
<dbReference type="AlphaFoldDB" id="A0A1I2VDW4"/>
<dbReference type="EMBL" id="FOOX01000011">
    <property type="protein sequence ID" value="SFG87498.1"/>
    <property type="molecule type" value="Genomic_DNA"/>
</dbReference>
<gene>
    <name evidence="1" type="ORF">SAMN05660649_02966</name>
</gene>
<dbReference type="OrthoDB" id="1678992at2"/>
<name>A0A1I2VDW4_9FIRM</name>
<dbReference type="RefSeq" id="WP_092472161.1">
    <property type="nucleotide sequence ID" value="NZ_FOOX01000011.1"/>
</dbReference>
<organism evidence="1 2">
    <name type="scientific">Desulfotruncus arcticus DSM 17038</name>
    <dbReference type="NCBI Taxonomy" id="1121424"/>
    <lineage>
        <taxon>Bacteria</taxon>
        <taxon>Bacillati</taxon>
        <taxon>Bacillota</taxon>
        <taxon>Clostridia</taxon>
        <taxon>Eubacteriales</taxon>
        <taxon>Desulfallaceae</taxon>
        <taxon>Desulfotruncus</taxon>
    </lineage>
</organism>
<dbReference type="STRING" id="341036.SAMN05660649_02966"/>
<proteinExistence type="predicted"/>
<keyword evidence="2" id="KW-1185">Reference proteome</keyword>
<accession>A0A1I2VDW4</accession>
<protein>
    <submittedName>
        <fullName evidence="1">Uncharacterized protein</fullName>
    </submittedName>
</protein>
<dbReference type="Proteomes" id="UP000199337">
    <property type="component" value="Unassembled WGS sequence"/>
</dbReference>
<reference evidence="2" key="1">
    <citation type="submission" date="2016-10" db="EMBL/GenBank/DDBJ databases">
        <authorList>
            <person name="Varghese N."/>
            <person name="Submissions S."/>
        </authorList>
    </citation>
    <scope>NUCLEOTIDE SEQUENCE [LARGE SCALE GENOMIC DNA]</scope>
    <source>
        <strain evidence="2">DSM 17038</strain>
    </source>
</reference>